<proteinExistence type="predicted"/>
<gene>
    <name evidence="4" type="ORF">QBC46DRAFT_441861</name>
</gene>
<accession>A0AAN6N2I6</accession>
<dbReference type="Pfam" id="PF26061">
    <property type="entry name" value="DUF8021"/>
    <property type="match status" value="2"/>
</dbReference>
<dbReference type="Proteomes" id="UP001303473">
    <property type="component" value="Unassembled WGS sequence"/>
</dbReference>
<evidence type="ECO:0000313" key="5">
    <source>
        <dbReference type="Proteomes" id="UP001303473"/>
    </source>
</evidence>
<feature type="signal peptide" evidence="2">
    <location>
        <begin position="1"/>
        <end position="20"/>
    </location>
</feature>
<keyword evidence="2" id="KW-0732">Signal</keyword>
<feature type="domain" description="DUF8021" evidence="3">
    <location>
        <begin position="433"/>
        <end position="556"/>
    </location>
</feature>
<dbReference type="InterPro" id="IPR058334">
    <property type="entry name" value="DUF8021"/>
</dbReference>
<evidence type="ECO:0000256" key="2">
    <source>
        <dbReference type="SAM" id="SignalP"/>
    </source>
</evidence>
<organism evidence="4 5">
    <name type="scientific">Diplogelasinospora grovesii</name>
    <dbReference type="NCBI Taxonomy" id="303347"/>
    <lineage>
        <taxon>Eukaryota</taxon>
        <taxon>Fungi</taxon>
        <taxon>Dikarya</taxon>
        <taxon>Ascomycota</taxon>
        <taxon>Pezizomycotina</taxon>
        <taxon>Sordariomycetes</taxon>
        <taxon>Sordariomycetidae</taxon>
        <taxon>Sordariales</taxon>
        <taxon>Diplogelasinosporaceae</taxon>
        <taxon>Diplogelasinospora</taxon>
    </lineage>
</organism>
<feature type="domain" description="DUF8021" evidence="3">
    <location>
        <begin position="111"/>
        <end position="248"/>
    </location>
</feature>
<keyword evidence="5" id="KW-1185">Reference proteome</keyword>
<protein>
    <recommendedName>
        <fullName evidence="3">DUF8021 domain-containing protein</fullName>
    </recommendedName>
</protein>
<sequence>MYRVFVTLVVLALTSIQVLGQTCDRACLETILSDYLTALVSHDPSRLPTTSDVKYVENDQMLPLANSLGTYRHIFSDPVSSQVAAITTLMEKTVRIIYIVRLKLSPVPAAQRISRAELIAQTNKYYSGMERNDPRGNYSFFDTSCNRLEDGLQTTNQRTGAAYGHSNDTTFASLGCEAQFQTGFLGFVTRIRDRRFPVVDEERQSTLPDPMSPNGTQQPIPRYFDVPRSLLAAEAFRLRASKLFCIEMTLTEVPYGMRYAFRGRGMDLPGMGTNLTVASPCDRGCLLGVLNRTLEAMAMNDTVSIPLASGIRYSENGQFLAPGDGLWETLGQAARPGVDEYAAVFADPESGTAAYWGGITEHTTPGVLGLRVKVDYGKIIEIEAIAVRAESTGARGGTMTLMRPPLPVEWEGDDSLGGLDPTFQRNAWDSSNTNVTMSALTTAYLDGLENHSSAFVPLTSKCTRRDNGVQTNLSCAEQLDGKGPAPNGLSNMTTAVRDRRVLVADANKGVMMAVAMVDDPATSPLAIEAADRVPSTFMVLQLIKVGDGKIARVEGMVKWMPFGYTSAWAELAR</sequence>
<feature type="chain" id="PRO_5042933051" description="DUF8021 domain-containing protein" evidence="2">
    <location>
        <begin position="21"/>
        <end position="573"/>
    </location>
</feature>
<dbReference type="EMBL" id="MU853840">
    <property type="protein sequence ID" value="KAK3937990.1"/>
    <property type="molecule type" value="Genomic_DNA"/>
</dbReference>
<dbReference type="AlphaFoldDB" id="A0AAN6N2I6"/>
<feature type="region of interest" description="Disordered" evidence="1">
    <location>
        <begin position="201"/>
        <end position="220"/>
    </location>
</feature>
<reference evidence="5" key="1">
    <citation type="journal article" date="2023" name="Mol. Phylogenet. Evol.">
        <title>Genome-scale phylogeny and comparative genomics of the fungal order Sordariales.</title>
        <authorList>
            <person name="Hensen N."/>
            <person name="Bonometti L."/>
            <person name="Westerberg I."/>
            <person name="Brannstrom I.O."/>
            <person name="Guillou S."/>
            <person name="Cros-Aarteil S."/>
            <person name="Calhoun S."/>
            <person name="Haridas S."/>
            <person name="Kuo A."/>
            <person name="Mondo S."/>
            <person name="Pangilinan J."/>
            <person name="Riley R."/>
            <person name="LaButti K."/>
            <person name="Andreopoulos B."/>
            <person name="Lipzen A."/>
            <person name="Chen C."/>
            <person name="Yan M."/>
            <person name="Daum C."/>
            <person name="Ng V."/>
            <person name="Clum A."/>
            <person name="Steindorff A."/>
            <person name="Ohm R.A."/>
            <person name="Martin F."/>
            <person name="Silar P."/>
            <person name="Natvig D.O."/>
            <person name="Lalanne C."/>
            <person name="Gautier V."/>
            <person name="Ament-Velasquez S.L."/>
            <person name="Kruys A."/>
            <person name="Hutchinson M.I."/>
            <person name="Powell A.J."/>
            <person name="Barry K."/>
            <person name="Miller A.N."/>
            <person name="Grigoriev I.V."/>
            <person name="Debuchy R."/>
            <person name="Gladieux P."/>
            <person name="Hiltunen Thoren M."/>
            <person name="Johannesson H."/>
        </authorList>
    </citation>
    <scope>NUCLEOTIDE SEQUENCE [LARGE SCALE GENOMIC DNA]</scope>
    <source>
        <strain evidence="5">CBS 340.73</strain>
    </source>
</reference>
<evidence type="ECO:0000313" key="4">
    <source>
        <dbReference type="EMBL" id="KAK3937990.1"/>
    </source>
</evidence>
<name>A0AAN6N2I6_9PEZI</name>
<evidence type="ECO:0000259" key="3">
    <source>
        <dbReference type="Pfam" id="PF26061"/>
    </source>
</evidence>
<evidence type="ECO:0000256" key="1">
    <source>
        <dbReference type="SAM" id="MobiDB-lite"/>
    </source>
</evidence>
<comment type="caution">
    <text evidence="4">The sequence shown here is derived from an EMBL/GenBank/DDBJ whole genome shotgun (WGS) entry which is preliminary data.</text>
</comment>